<dbReference type="InterPro" id="IPR011032">
    <property type="entry name" value="GroES-like_sf"/>
</dbReference>
<dbReference type="Proteomes" id="UP000799538">
    <property type="component" value="Unassembled WGS sequence"/>
</dbReference>
<keyword evidence="8" id="KW-1185">Reference proteome</keyword>
<sequence length="357" mass="38707">MSSNTIIPSSMKALVYSKPEHFEVKPIPVPELKDDEVLVKIAACGVCGTDFHYHKGEFMAKYPLIPGHEAAGTVVALGSSVKSFQIGDRVAADPMHPCGSCFHCQRTQPLMCENLTGYGGNAPGGFAEYCAYPSHLLHNIGDIPFRQAILIEPAACALHGMERMSPRPGSRALLFGCGPTGILLAQLMRMNGVAHLTIASLPGPKLDMARELAIADDFVPISPADVREAMASLLAANPYGFDIVVEATGSVAVLEQSILFVRKAGTLVVYGVYDEKAKVGWSPSRLWTYEITVLASFCSTRKFPEVLEYVKAGRLKLDGIVTDTFRLEEWGEVLGKVERQEVVKGAIVFERPDPKQA</sequence>
<evidence type="ECO:0000313" key="7">
    <source>
        <dbReference type="EMBL" id="KAF2221857.1"/>
    </source>
</evidence>
<dbReference type="CDD" id="cd08234">
    <property type="entry name" value="threonine_DH_like"/>
    <property type="match status" value="1"/>
</dbReference>
<dbReference type="InterPro" id="IPR013154">
    <property type="entry name" value="ADH-like_N"/>
</dbReference>
<feature type="domain" description="Alcohol dehydrogenase-like C-terminal" evidence="5">
    <location>
        <begin position="179"/>
        <end position="310"/>
    </location>
</feature>
<keyword evidence="1 4" id="KW-0479">Metal-binding</keyword>
<dbReference type="GO" id="GO:0008270">
    <property type="term" value="F:zinc ion binding"/>
    <property type="evidence" value="ECO:0007669"/>
    <property type="project" value="InterPro"/>
</dbReference>
<dbReference type="Pfam" id="PF08240">
    <property type="entry name" value="ADH_N"/>
    <property type="match status" value="1"/>
</dbReference>
<dbReference type="EMBL" id="ML992509">
    <property type="protein sequence ID" value="KAF2221857.1"/>
    <property type="molecule type" value="Genomic_DNA"/>
</dbReference>
<protein>
    <submittedName>
        <fullName evidence="7">L-threonine 3-dehydrogenase</fullName>
    </submittedName>
</protein>
<gene>
    <name evidence="7" type="ORF">BDZ85DRAFT_220308</name>
</gene>
<evidence type="ECO:0000313" key="8">
    <source>
        <dbReference type="Proteomes" id="UP000799538"/>
    </source>
</evidence>
<evidence type="ECO:0000256" key="3">
    <source>
        <dbReference type="ARBA" id="ARBA00023002"/>
    </source>
</evidence>
<dbReference type="InterPro" id="IPR013149">
    <property type="entry name" value="ADH-like_C"/>
</dbReference>
<evidence type="ECO:0000259" key="6">
    <source>
        <dbReference type="Pfam" id="PF08240"/>
    </source>
</evidence>
<keyword evidence="2 4" id="KW-0862">Zinc</keyword>
<dbReference type="GO" id="GO:0016491">
    <property type="term" value="F:oxidoreductase activity"/>
    <property type="evidence" value="ECO:0007669"/>
    <property type="project" value="UniProtKB-KW"/>
</dbReference>
<evidence type="ECO:0000256" key="2">
    <source>
        <dbReference type="ARBA" id="ARBA00022833"/>
    </source>
</evidence>
<evidence type="ECO:0000256" key="1">
    <source>
        <dbReference type="ARBA" id="ARBA00022723"/>
    </source>
</evidence>
<dbReference type="SUPFAM" id="SSF50129">
    <property type="entry name" value="GroES-like"/>
    <property type="match status" value="1"/>
</dbReference>
<feature type="domain" description="Alcohol dehydrogenase-like N-terminal" evidence="6">
    <location>
        <begin position="34"/>
        <end position="140"/>
    </location>
</feature>
<dbReference type="InterPro" id="IPR050129">
    <property type="entry name" value="Zn_alcohol_dh"/>
</dbReference>
<evidence type="ECO:0000256" key="4">
    <source>
        <dbReference type="RuleBase" id="RU361277"/>
    </source>
</evidence>
<reference evidence="8" key="1">
    <citation type="journal article" date="2020" name="Stud. Mycol.">
        <title>101 Dothideomycetes genomes: A test case for predicting lifestyles and emergence of pathogens.</title>
        <authorList>
            <person name="Haridas S."/>
            <person name="Albert R."/>
            <person name="Binder M."/>
            <person name="Bloem J."/>
            <person name="LaButti K."/>
            <person name="Salamov A."/>
            <person name="Andreopoulos B."/>
            <person name="Baker S."/>
            <person name="Barry K."/>
            <person name="Bills G."/>
            <person name="Bluhm B."/>
            <person name="Cannon C."/>
            <person name="Castanera R."/>
            <person name="Culley D."/>
            <person name="Daum C."/>
            <person name="Ezra D."/>
            <person name="Gonzalez J."/>
            <person name="Henrissat B."/>
            <person name="Kuo A."/>
            <person name="Liang C."/>
            <person name="Lipzen A."/>
            <person name="Lutzoni F."/>
            <person name="Magnuson J."/>
            <person name="Mondo S."/>
            <person name="Nolan M."/>
            <person name="Ohm R."/>
            <person name="Pangilinan J."/>
            <person name="Park H.-J."/>
            <person name="Ramirez L."/>
            <person name="Alfaro M."/>
            <person name="Sun H."/>
            <person name="Tritt A."/>
            <person name="Yoshinaga Y."/>
            <person name="Zwiers L.-H."/>
            <person name="Turgeon B."/>
            <person name="Goodwin S."/>
            <person name="Spatafora J."/>
            <person name="Crous P."/>
            <person name="Grigoriev I."/>
        </authorList>
    </citation>
    <scope>NUCLEOTIDE SEQUENCE [LARGE SCALE GENOMIC DNA]</scope>
    <source>
        <strain evidence="8">CECT 20119</strain>
    </source>
</reference>
<dbReference type="AlphaFoldDB" id="A0A6A6G865"/>
<dbReference type="Pfam" id="PF00107">
    <property type="entry name" value="ADH_zinc_N"/>
    <property type="match status" value="1"/>
</dbReference>
<name>A0A6A6G865_9PEZI</name>
<comment type="cofactor">
    <cofactor evidence="4">
        <name>Zn(2+)</name>
        <dbReference type="ChEBI" id="CHEBI:29105"/>
    </cofactor>
</comment>
<dbReference type="InterPro" id="IPR036291">
    <property type="entry name" value="NAD(P)-bd_dom_sf"/>
</dbReference>
<keyword evidence="3" id="KW-0560">Oxidoreductase</keyword>
<accession>A0A6A6G865</accession>
<dbReference type="SUPFAM" id="SSF51735">
    <property type="entry name" value="NAD(P)-binding Rossmann-fold domains"/>
    <property type="match status" value="1"/>
</dbReference>
<dbReference type="PANTHER" id="PTHR43401">
    <property type="entry name" value="L-THREONINE 3-DEHYDROGENASE"/>
    <property type="match status" value="1"/>
</dbReference>
<dbReference type="PANTHER" id="PTHR43401:SF2">
    <property type="entry name" value="L-THREONINE 3-DEHYDROGENASE"/>
    <property type="match status" value="1"/>
</dbReference>
<evidence type="ECO:0000259" key="5">
    <source>
        <dbReference type="Pfam" id="PF00107"/>
    </source>
</evidence>
<dbReference type="PROSITE" id="PS00059">
    <property type="entry name" value="ADH_ZINC"/>
    <property type="match status" value="1"/>
</dbReference>
<dbReference type="OrthoDB" id="256333at2759"/>
<organism evidence="7 8">
    <name type="scientific">Elsinoe ampelina</name>
    <dbReference type="NCBI Taxonomy" id="302913"/>
    <lineage>
        <taxon>Eukaryota</taxon>
        <taxon>Fungi</taxon>
        <taxon>Dikarya</taxon>
        <taxon>Ascomycota</taxon>
        <taxon>Pezizomycotina</taxon>
        <taxon>Dothideomycetes</taxon>
        <taxon>Dothideomycetidae</taxon>
        <taxon>Myriangiales</taxon>
        <taxon>Elsinoaceae</taxon>
        <taxon>Elsinoe</taxon>
    </lineage>
</organism>
<dbReference type="Gene3D" id="3.90.180.10">
    <property type="entry name" value="Medium-chain alcohol dehydrogenases, catalytic domain"/>
    <property type="match status" value="1"/>
</dbReference>
<proteinExistence type="inferred from homology"/>
<dbReference type="Gene3D" id="3.40.50.720">
    <property type="entry name" value="NAD(P)-binding Rossmann-like Domain"/>
    <property type="match status" value="1"/>
</dbReference>
<comment type="similarity">
    <text evidence="4">Belongs to the zinc-containing alcohol dehydrogenase family.</text>
</comment>
<dbReference type="InterPro" id="IPR002328">
    <property type="entry name" value="ADH_Zn_CS"/>
</dbReference>